<dbReference type="PANTHER" id="PTHR30456">
    <property type="entry name" value="PYRIDOXINE 5'-PHOSPHATE SYNTHASE"/>
    <property type="match status" value="1"/>
</dbReference>
<dbReference type="EC" id="2.6.99.2" evidence="4 5"/>
<evidence type="ECO:0000256" key="2">
    <source>
        <dbReference type="ARBA" id="ARBA00022679"/>
    </source>
</evidence>
<evidence type="ECO:0000313" key="6">
    <source>
        <dbReference type="EMBL" id="AMY07442.1"/>
    </source>
</evidence>
<keyword evidence="7" id="KW-1185">Reference proteome</keyword>
<dbReference type="InterPro" id="IPR036130">
    <property type="entry name" value="Pyridoxine-5'_phos_synth"/>
</dbReference>
<keyword evidence="3 4" id="KW-0664">Pyridoxine biosynthesis</keyword>
<feature type="binding site" evidence="4">
    <location>
        <position position="198"/>
    </location>
    <ligand>
        <name>3-amino-2-oxopropyl phosphate</name>
        <dbReference type="ChEBI" id="CHEBI:57279"/>
    </ligand>
</feature>
<gene>
    <name evidence="4 6" type="primary">pdxJ</name>
    <name evidence="6" type="ORF">LuPra_00615</name>
</gene>
<feature type="binding site" evidence="4">
    <location>
        <position position="18"/>
    </location>
    <ligand>
        <name>3-amino-2-oxopropyl phosphate</name>
        <dbReference type="ChEBI" id="CHEBI:57279"/>
    </ligand>
</feature>
<dbReference type="RefSeq" id="WP_110169391.1">
    <property type="nucleotide sequence ID" value="NZ_CP015136.1"/>
</dbReference>
<name>A0A143PFT8_LUTPR</name>
<dbReference type="HAMAP" id="MF_00279">
    <property type="entry name" value="PdxJ"/>
    <property type="match status" value="1"/>
</dbReference>
<dbReference type="PATRIC" id="fig|1813736.3.peg.647"/>
<feature type="binding site" evidence="4">
    <location>
        <position position="50"/>
    </location>
    <ligand>
        <name>1-deoxy-D-xylulose 5-phosphate</name>
        <dbReference type="ChEBI" id="CHEBI:57792"/>
    </ligand>
</feature>
<dbReference type="EMBL" id="CP015136">
    <property type="protein sequence ID" value="AMY07442.1"/>
    <property type="molecule type" value="Genomic_DNA"/>
</dbReference>
<comment type="function">
    <text evidence="4">Catalyzes the complicated ring closure reaction between the two acyclic compounds 1-deoxy-D-xylulose-5-phosphate (DXP) and 3-amino-2-oxopropyl phosphate (1-amino-acetone-3-phosphate or AAP) to form pyridoxine 5'-phosphate (PNP) and inorganic phosphate.</text>
</comment>
<feature type="active site" description="Proton acceptor" evidence="4">
    <location>
        <position position="43"/>
    </location>
</feature>
<dbReference type="GO" id="GO:0033856">
    <property type="term" value="F:pyridoxine 5'-phosphate synthase activity"/>
    <property type="evidence" value="ECO:0007669"/>
    <property type="project" value="UniProtKB-UniRule"/>
</dbReference>
<comment type="pathway">
    <text evidence="4">Cofactor biosynthesis; pyridoxine 5'-phosphate biosynthesis; pyridoxine 5'-phosphate from D-erythrose 4-phosphate: step 5/5.</text>
</comment>
<feature type="binding site" evidence="4">
    <location>
        <position position="45"/>
    </location>
    <ligand>
        <name>1-deoxy-D-xylulose 5-phosphate</name>
        <dbReference type="ChEBI" id="CHEBI:57792"/>
    </ligand>
</feature>
<dbReference type="OrthoDB" id="9806590at2"/>
<reference evidence="7" key="2">
    <citation type="submission" date="2016-04" db="EMBL/GenBank/DDBJ databases">
        <title>First Complete Genome Sequence of a Subdivision 6 Acidobacterium.</title>
        <authorList>
            <person name="Huang S."/>
            <person name="Vieira S."/>
            <person name="Bunk B."/>
            <person name="Riedel T."/>
            <person name="Sproeer C."/>
            <person name="Overmann J."/>
        </authorList>
    </citation>
    <scope>NUCLEOTIDE SEQUENCE [LARGE SCALE GENOMIC DNA]</scope>
    <source>
        <strain evidence="7">DSM 100886 HEG_-6_39</strain>
    </source>
</reference>
<evidence type="ECO:0000313" key="7">
    <source>
        <dbReference type="Proteomes" id="UP000076079"/>
    </source>
</evidence>
<comment type="similarity">
    <text evidence="4">Belongs to the PNP synthase family.</text>
</comment>
<dbReference type="InterPro" id="IPR013785">
    <property type="entry name" value="Aldolase_TIM"/>
</dbReference>
<comment type="catalytic activity">
    <reaction evidence="4">
        <text>3-amino-2-oxopropyl phosphate + 1-deoxy-D-xylulose 5-phosphate = pyridoxine 5'-phosphate + phosphate + 2 H2O + H(+)</text>
        <dbReference type="Rhea" id="RHEA:15265"/>
        <dbReference type="ChEBI" id="CHEBI:15377"/>
        <dbReference type="ChEBI" id="CHEBI:15378"/>
        <dbReference type="ChEBI" id="CHEBI:43474"/>
        <dbReference type="ChEBI" id="CHEBI:57279"/>
        <dbReference type="ChEBI" id="CHEBI:57792"/>
        <dbReference type="ChEBI" id="CHEBI:58589"/>
        <dbReference type="EC" id="2.6.99.2"/>
    </reaction>
</comment>
<feature type="binding site" evidence="4">
    <location>
        <begin position="220"/>
        <end position="221"/>
    </location>
    <ligand>
        <name>3-amino-2-oxopropyl phosphate</name>
        <dbReference type="ChEBI" id="CHEBI:57279"/>
    </ligand>
</feature>
<dbReference type="NCBIfam" id="NF003626">
    <property type="entry name" value="PRK05265.1-4"/>
    <property type="match status" value="1"/>
</dbReference>
<dbReference type="UniPathway" id="UPA00244">
    <property type="reaction ID" value="UER00313"/>
</dbReference>
<evidence type="ECO:0000256" key="5">
    <source>
        <dbReference type="NCBIfam" id="TIGR00559"/>
    </source>
</evidence>
<comment type="subcellular location">
    <subcellularLocation>
        <location evidence="4">Cytoplasm</location>
    </subcellularLocation>
</comment>
<feature type="site" description="Transition state stabilizer" evidence="4">
    <location>
        <position position="155"/>
    </location>
</feature>
<dbReference type="AlphaFoldDB" id="A0A143PFT8"/>
<dbReference type="InterPro" id="IPR004569">
    <property type="entry name" value="PyrdxlP_synth_PdxJ"/>
</dbReference>
<keyword evidence="1 4" id="KW-0963">Cytoplasm</keyword>
<dbReference type="PANTHER" id="PTHR30456:SF0">
    <property type="entry name" value="PYRIDOXINE 5'-PHOSPHATE SYNTHASE"/>
    <property type="match status" value="1"/>
</dbReference>
<organism evidence="6 7">
    <name type="scientific">Luteitalea pratensis</name>
    <dbReference type="NCBI Taxonomy" id="1855912"/>
    <lineage>
        <taxon>Bacteria</taxon>
        <taxon>Pseudomonadati</taxon>
        <taxon>Acidobacteriota</taxon>
        <taxon>Vicinamibacteria</taxon>
        <taxon>Vicinamibacterales</taxon>
        <taxon>Vicinamibacteraceae</taxon>
        <taxon>Luteitalea</taxon>
    </lineage>
</organism>
<feature type="binding site" evidence="4">
    <location>
        <position position="104"/>
    </location>
    <ligand>
        <name>1-deoxy-D-xylulose 5-phosphate</name>
        <dbReference type="ChEBI" id="CHEBI:57792"/>
    </ligand>
</feature>
<comment type="subunit">
    <text evidence="4">Homooctamer; tetramer of dimers.</text>
</comment>
<feature type="active site" description="Proton donor" evidence="4">
    <location>
        <position position="197"/>
    </location>
</feature>
<dbReference type="SUPFAM" id="SSF63892">
    <property type="entry name" value="Pyridoxine 5'-phosphate synthase"/>
    <property type="match status" value="1"/>
</dbReference>
<dbReference type="NCBIfam" id="NF003625">
    <property type="entry name" value="PRK05265.1-3"/>
    <property type="match status" value="1"/>
</dbReference>
<dbReference type="KEGG" id="abac:LuPra_00615"/>
<accession>A0A143PFT8</accession>
<dbReference type="Proteomes" id="UP000076079">
    <property type="component" value="Chromosome"/>
</dbReference>
<comment type="caution">
    <text evidence="4">Lacks conserved residue(s) required for the propagation of feature annotation.</text>
</comment>
<dbReference type="NCBIfam" id="TIGR00559">
    <property type="entry name" value="pdxJ"/>
    <property type="match status" value="1"/>
</dbReference>
<dbReference type="Gene3D" id="3.20.20.70">
    <property type="entry name" value="Aldolase class I"/>
    <property type="match status" value="1"/>
</dbReference>
<dbReference type="CDD" id="cd00003">
    <property type="entry name" value="PNPsynthase"/>
    <property type="match status" value="1"/>
</dbReference>
<dbReference type="Pfam" id="PF03740">
    <property type="entry name" value="PdxJ"/>
    <property type="match status" value="1"/>
</dbReference>
<feature type="binding site" evidence="4">
    <location>
        <position position="7"/>
    </location>
    <ligand>
        <name>3-amino-2-oxopropyl phosphate</name>
        <dbReference type="ChEBI" id="CHEBI:57279"/>
    </ligand>
</feature>
<sequence length="247" mass="26901">MAKLSVNVNKIATLRNSRGGPIPSVVDAARVCVEAGAPGITVHPRADARHINFDDVQALKHLLDPWKAVEFNIEGDPRPDLLNLVERVRPHQCTLVPVRPGEITSEAGWSPDTDEKELRDVIARLRGHGIRVSLFVDADEKAVQLAHRVGADRIELYTQPYVHAFATSTAPLSETLAPFVRAATVAVELGLGVNAGHDLDLENLPDFVQALPRLDEVSIGHALISYALYVGLRQAVLEYREAAGDII</sequence>
<evidence type="ECO:0000256" key="1">
    <source>
        <dbReference type="ARBA" id="ARBA00022490"/>
    </source>
</evidence>
<evidence type="ECO:0000256" key="4">
    <source>
        <dbReference type="HAMAP-Rule" id="MF_00279"/>
    </source>
</evidence>
<dbReference type="STRING" id="1855912.LuPra_00615"/>
<reference evidence="6 7" key="1">
    <citation type="journal article" date="2016" name="Genome Announc.">
        <title>First Complete Genome Sequence of a Subdivision 6 Acidobacterium Strain.</title>
        <authorList>
            <person name="Huang S."/>
            <person name="Vieira S."/>
            <person name="Bunk B."/>
            <person name="Riedel T."/>
            <person name="Sproer C."/>
            <person name="Overmann J."/>
        </authorList>
    </citation>
    <scope>NUCLEOTIDE SEQUENCE [LARGE SCALE GENOMIC DNA]</scope>
    <source>
        <strain evidence="7">DSM 100886 HEG_-6_39</strain>
    </source>
</reference>
<keyword evidence="2 4" id="KW-0808">Transferase</keyword>
<proteinExistence type="inferred from homology"/>
<evidence type="ECO:0000256" key="3">
    <source>
        <dbReference type="ARBA" id="ARBA00023096"/>
    </source>
</evidence>
<dbReference type="GO" id="GO:0008615">
    <property type="term" value="P:pyridoxine biosynthetic process"/>
    <property type="evidence" value="ECO:0007669"/>
    <property type="project" value="UniProtKB-UniRule"/>
</dbReference>
<protein>
    <recommendedName>
        <fullName evidence="4 5">Pyridoxine 5'-phosphate synthase</fullName>
        <shortName evidence="4">PNP synthase</shortName>
        <ecNumber evidence="4 5">2.6.99.2</ecNumber>
    </recommendedName>
</protein>
<feature type="active site" description="Proton acceptor" evidence="4">
    <location>
        <position position="74"/>
    </location>
</feature>
<dbReference type="GO" id="GO:0005829">
    <property type="term" value="C:cytosol"/>
    <property type="evidence" value="ECO:0007669"/>
    <property type="project" value="TreeGrafter"/>
</dbReference>